<dbReference type="InterPro" id="IPR024537">
    <property type="entry name" value="DUF3322"/>
</dbReference>
<dbReference type="GeneID" id="86156052"/>
<dbReference type="RefSeq" id="WP_135710697.1">
    <property type="nucleotide sequence ID" value="NZ_CABFKI010000011.1"/>
</dbReference>
<name>A0ABY6TMG3_9PAST</name>
<comment type="caution">
    <text evidence="3">The sequence shown here is derived from an EMBL/GenBank/DDBJ whole genome shotgun (WGS) entry which is preliminary data.</text>
</comment>
<dbReference type="PIRSF" id="PIRSF028408">
    <property type="entry name" value="UCP028408"/>
    <property type="match status" value="1"/>
</dbReference>
<evidence type="ECO:0000313" key="3">
    <source>
        <dbReference type="EMBL" id="VTU08835.1"/>
    </source>
</evidence>
<evidence type="ECO:0000313" key="4">
    <source>
        <dbReference type="Proteomes" id="UP000308167"/>
    </source>
</evidence>
<evidence type="ECO:0000259" key="2">
    <source>
        <dbReference type="Pfam" id="PF11795"/>
    </source>
</evidence>
<proteinExistence type="predicted"/>
<evidence type="ECO:0000259" key="1">
    <source>
        <dbReference type="Pfam" id="PF09983"/>
    </source>
</evidence>
<organism evidence="3 4">
    <name type="scientific">Actinobacillus porcinus</name>
    <dbReference type="NCBI Taxonomy" id="51048"/>
    <lineage>
        <taxon>Bacteria</taxon>
        <taxon>Pseudomonadati</taxon>
        <taxon>Pseudomonadota</taxon>
        <taxon>Gammaproteobacteria</taxon>
        <taxon>Pasteurellales</taxon>
        <taxon>Pasteurellaceae</taxon>
        <taxon>Actinobacillus</taxon>
    </lineage>
</organism>
<gene>
    <name evidence="3" type="ORF">SAMEA1410922_01676</name>
</gene>
<accession>A0ABY6TMG3</accession>
<reference evidence="3 4" key="1">
    <citation type="submission" date="2019-05" db="EMBL/GenBank/DDBJ databases">
        <authorList>
            <consortium name="Pathogen Informatics"/>
        </authorList>
    </citation>
    <scope>NUCLEOTIDE SEQUENCE [LARGE SCALE GENOMIC DNA]</scope>
    <source>
        <strain evidence="3 4">NM319</strain>
    </source>
</reference>
<keyword evidence="4" id="KW-1185">Reference proteome</keyword>
<dbReference type="Proteomes" id="UP000308167">
    <property type="component" value="Unassembled WGS sequence"/>
</dbReference>
<feature type="domain" description="DUF3322" evidence="2">
    <location>
        <begin position="7"/>
        <end position="193"/>
    </location>
</feature>
<protein>
    <submittedName>
        <fullName evidence="3">Uncharacterized protein conserved in bacteria</fullName>
    </submittedName>
</protein>
<dbReference type="Pfam" id="PF11795">
    <property type="entry name" value="DUF3322"/>
    <property type="match status" value="1"/>
</dbReference>
<sequence length="393" mass="45172">MILPEQAIAQLYQKEWQNRTQCRARLKGERAFPIEIALKPPKSGNLLLKQTALFEQFVTAWQHQPAYFQVQWTTRQYRHFGAQQVPTKWIIPNWDNLIEVLGEKAKSQFESWKTKLAFLLETLPAESSLFNVFIDHLEQIEAFSPEDLALFRNLVPQLKPQMGHGDYLRALPLIGVDTKFVERHFRLLEDVLDVLYKGAVKEQGLLSWLNCKAKPKDWLLVKPLCPKTQQALGGLPLLRLSSETLWDYVLPAERILIVENEQSCLALPTLTNTIAVAGGGKNVAWLAADWLINKKIGYWGDIDGDGFHILSLARERCPNLTALMMDEQTILKFQGRMVDEPQALNQIPPNLTAEEQELFQRLRQGDYGKTRLEQERISADYIEGCLLNWLKRT</sequence>
<dbReference type="InterPro" id="IPR014544">
    <property type="entry name" value="UCP028408"/>
</dbReference>
<dbReference type="Pfam" id="PF09983">
    <property type="entry name" value="JetD_C"/>
    <property type="match status" value="1"/>
</dbReference>
<dbReference type="EMBL" id="CABFKI010000011">
    <property type="protein sequence ID" value="VTU08835.1"/>
    <property type="molecule type" value="Genomic_DNA"/>
</dbReference>
<feature type="domain" description="Wadjet protein JetD C-terminal" evidence="1">
    <location>
        <begin position="214"/>
        <end position="383"/>
    </location>
</feature>
<dbReference type="InterPro" id="IPR024534">
    <property type="entry name" value="JetD_C"/>
</dbReference>